<evidence type="ECO:0000256" key="1">
    <source>
        <dbReference type="SAM" id="SignalP"/>
    </source>
</evidence>
<dbReference type="AlphaFoldDB" id="A0A2N5VS43"/>
<protein>
    <recommendedName>
        <fullName evidence="4">CN hydrolase domain-containing protein</fullName>
    </recommendedName>
</protein>
<reference evidence="2 3" key="1">
    <citation type="submission" date="2017-11" db="EMBL/GenBank/DDBJ databases">
        <title>De novo assembly and phasing of dikaryotic genomes from two isolates of Puccinia coronata f. sp. avenae, the causal agent of oat crown rust.</title>
        <authorList>
            <person name="Miller M.E."/>
            <person name="Zhang Y."/>
            <person name="Omidvar V."/>
            <person name="Sperschneider J."/>
            <person name="Schwessinger B."/>
            <person name="Raley C."/>
            <person name="Palmer J.M."/>
            <person name="Garnica D."/>
            <person name="Upadhyaya N."/>
            <person name="Rathjen J."/>
            <person name="Taylor J.M."/>
            <person name="Park R.F."/>
            <person name="Dodds P.N."/>
            <person name="Hirsch C.D."/>
            <person name="Kianian S.F."/>
            <person name="Figueroa M."/>
        </authorList>
    </citation>
    <scope>NUCLEOTIDE SEQUENCE [LARGE SCALE GENOMIC DNA]</scope>
    <source>
        <strain evidence="2">12NC29</strain>
    </source>
</reference>
<name>A0A2N5VS43_9BASI</name>
<sequence>MWVASNYFFSLTASALAPVLEDIYFDSNGVLFRNGVAIVDQHGSIIRRPIAERPLPVFRPTFVDPETSSGDRSKRPSNRAAAVPLIQEVQSHPALRVSAVDSSGDAQMRPASETRGRLTGDPLGLLRLPACITKRTYPLFLFLTTLLVPINPLRCWGVSASSPRF</sequence>
<keyword evidence="3" id="KW-1185">Reference proteome</keyword>
<proteinExistence type="predicted"/>
<feature type="chain" id="PRO_5014846830" description="CN hydrolase domain-containing protein" evidence="1">
    <location>
        <begin position="18"/>
        <end position="165"/>
    </location>
</feature>
<evidence type="ECO:0000313" key="3">
    <source>
        <dbReference type="Proteomes" id="UP000235388"/>
    </source>
</evidence>
<dbReference type="EMBL" id="PGCJ01000073">
    <property type="protein sequence ID" value="PLW52815.1"/>
    <property type="molecule type" value="Genomic_DNA"/>
</dbReference>
<evidence type="ECO:0000313" key="2">
    <source>
        <dbReference type="EMBL" id="PLW52815.1"/>
    </source>
</evidence>
<dbReference type="Proteomes" id="UP000235388">
    <property type="component" value="Unassembled WGS sequence"/>
</dbReference>
<evidence type="ECO:0008006" key="4">
    <source>
        <dbReference type="Google" id="ProtNLM"/>
    </source>
</evidence>
<organism evidence="2 3">
    <name type="scientific">Puccinia coronata f. sp. avenae</name>
    <dbReference type="NCBI Taxonomy" id="200324"/>
    <lineage>
        <taxon>Eukaryota</taxon>
        <taxon>Fungi</taxon>
        <taxon>Dikarya</taxon>
        <taxon>Basidiomycota</taxon>
        <taxon>Pucciniomycotina</taxon>
        <taxon>Pucciniomycetes</taxon>
        <taxon>Pucciniales</taxon>
        <taxon>Pucciniaceae</taxon>
        <taxon>Puccinia</taxon>
    </lineage>
</organism>
<feature type="signal peptide" evidence="1">
    <location>
        <begin position="1"/>
        <end position="17"/>
    </location>
</feature>
<keyword evidence="1" id="KW-0732">Signal</keyword>
<comment type="caution">
    <text evidence="2">The sequence shown here is derived from an EMBL/GenBank/DDBJ whole genome shotgun (WGS) entry which is preliminary data.</text>
</comment>
<accession>A0A2N5VS43</accession>
<gene>
    <name evidence="2" type="ORF">PCANC_08912</name>
</gene>